<protein>
    <submittedName>
        <fullName evidence="3">Uncharacterized protein</fullName>
    </submittedName>
</protein>
<dbReference type="InterPro" id="IPR012337">
    <property type="entry name" value="RNaseH-like_sf"/>
</dbReference>
<dbReference type="EMBL" id="CABVLU010000003">
    <property type="protein sequence ID" value="VVT54847.1"/>
    <property type="molecule type" value="Genomic_DNA"/>
</dbReference>
<feature type="signal peptide" evidence="2">
    <location>
        <begin position="1"/>
        <end position="18"/>
    </location>
</feature>
<dbReference type="PANTHER" id="PTHR42648">
    <property type="entry name" value="TRANSPOSASE, PUTATIVE-RELATED"/>
    <property type="match status" value="1"/>
</dbReference>
<gene>
    <name evidence="3" type="ORF">SAPINGB_P004292</name>
</gene>
<dbReference type="GO" id="GO:0003676">
    <property type="term" value="F:nucleic acid binding"/>
    <property type="evidence" value="ECO:0007669"/>
    <property type="project" value="InterPro"/>
</dbReference>
<dbReference type="AlphaFoldDB" id="A0A5E8BZ34"/>
<dbReference type="GeneID" id="43583107"/>
<feature type="chain" id="PRO_5022700300" evidence="2">
    <location>
        <begin position="19"/>
        <end position="377"/>
    </location>
</feature>
<dbReference type="OrthoDB" id="4960422at2759"/>
<name>A0A5E8BZ34_9ASCO</name>
<dbReference type="PANTHER" id="PTHR42648:SF28">
    <property type="entry name" value="TRANSPOSON-ENCODED PROTEIN WITH RIBONUCLEASE H-LIKE AND RETROVIRUS ZINC FINGER-LIKE DOMAINS"/>
    <property type="match status" value="1"/>
</dbReference>
<dbReference type="InterPro" id="IPR036397">
    <property type="entry name" value="RNaseH_sf"/>
</dbReference>
<evidence type="ECO:0000256" key="1">
    <source>
        <dbReference type="SAM" id="MobiDB-lite"/>
    </source>
</evidence>
<feature type="compositionally biased region" description="Low complexity" evidence="1">
    <location>
        <begin position="175"/>
        <end position="187"/>
    </location>
</feature>
<keyword evidence="4" id="KW-1185">Reference proteome</keyword>
<reference evidence="3 4" key="1">
    <citation type="submission" date="2019-09" db="EMBL/GenBank/DDBJ databases">
        <authorList>
            <person name="Brejova B."/>
        </authorList>
    </citation>
    <scope>NUCLEOTIDE SEQUENCE [LARGE SCALE GENOMIC DNA]</scope>
</reference>
<evidence type="ECO:0000256" key="2">
    <source>
        <dbReference type="SAM" id="SignalP"/>
    </source>
</evidence>
<dbReference type="Gene3D" id="3.30.420.10">
    <property type="entry name" value="Ribonuclease H-like superfamily/Ribonuclease H"/>
    <property type="match status" value="1"/>
</dbReference>
<feature type="region of interest" description="Disordered" evidence="1">
    <location>
        <begin position="175"/>
        <end position="211"/>
    </location>
</feature>
<dbReference type="InterPro" id="IPR039537">
    <property type="entry name" value="Retrotran_Ty1/copia-like"/>
</dbReference>
<organism evidence="3 4">
    <name type="scientific">Magnusiomyces paraingens</name>
    <dbReference type="NCBI Taxonomy" id="2606893"/>
    <lineage>
        <taxon>Eukaryota</taxon>
        <taxon>Fungi</taxon>
        <taxon>Dikarya</taxon>
        <taxon>Ascomycota</taxon>
        <taxon>Saccharomycotina</taxon>
        <taxon>Dipodascomycetes</taxon>
        <taxon>Dipodascales</taxon>
        <taxon>Dipodascaceae</taxon>
        <taxon>Magnusiomyces</taxon>
    </lineage>
</organism>
<proteinExistence type="predicted"/>
<sequence>MFLRFLAIICCRRATAGGCRFIQDLNHFSAVENGKTRVHAMPWVTCTFVVSELFCLPSQSMRSYSFEIVDSHKCDACLGGKATALPFNGTTEKASRPLSTSYVELLVRKSDASLAIRNFIASSSYSQQNGVAERLNRTLFEKAKSMLLYAHAPEYLWGEAVNSIASSDSSSGSSFGSHRSLPASSSGSGSGSICALPSPSPSSSPSSFPSPSSSSIIVHKSFRSVRRILSTPSASLESPTLPSIASVPSLPSSPILPPSDHDVSIFLTQLVLVLSPKDDTQAVLPKSRSRVVAVRLPSITPAKRPSSDDIVSPPSKHFCENSLKQSPVSATPAKRPAEEECISYRRLKSLRFEYDDVALLVFTDPSSFEEAMSSEEA</sequence>
<keyword evidence="2" id="KW-0732">Signal</keyword>
<accession>A0A5E8BZ34</accession>
<dbReference type="Proteomes" id="UP000398389">
    <property type="component" value="Unassembled WGS sequence"/>
</dbReference>
<dbReference type="SUPFAM" id="SSF53098">
    <property type="entry name" value="Ribonuclease H-like"/>
    <property type="match status" value="1"/>
</dbReference>
<evidence type="ECO:0000313" key="3">
    <source>
        <dbReference type="EMBL" id="VVT54847.1"/>
    </source>
</evidence>
<evidence type="ECO:0000313" key="4">
    <source>
        <dbReference type="Proteomes" id="UP000398389"/>
    </source>
</evidence>
<dbReference type="RefSeq" id="XP_031854898.1">
    <property type="nucleotide sequence ID" value="XM_031999007.1"/>
</dbReference>
<feature type="compositionally biased region" description="Low complexity" evidence="1">
    <location>
        <begin position="201"/>
        <end position="211"/>
    </location>
</feature>